<feature type="compositionally biased region" description="Basic and acidic residues" evidence="1">
    <location>
        <begin position="578"/>
        <end position="628"/>
    </location>
</feature>
<dbReference type="OrthoDB" id="3225203at2759"/>
<dbReference type="EMBL" id="BRPK01000008">
    <property type="protein sequence ID" value="GLB40779.1"/>
    <property type="molecule type" value="Genomic_DNA"/>
</dbReference>
<feature type="compositionally biased region" description="Basic residues" evidence="1">
    <location>
        <begin position="220"/>
        <end position="233"/>
    </location>
</feature>
<gene>
    <name evidence="2" type="ORF">LshimejAT787_0806500</name>
</gene>
<feature type="compositionally biased region" description="Low complexity" evidence="1">
    <location>
        <begin position="369"/>
        <end position="390"/>
    </location>
</feature>
<reference evidence="2" key="1">
    <citation type="submission" date="2022-07" db="EMBL/GenBank/DDBJ databases">
        <title>The genome of Lyophyllum shimeji provides insight into the initial evolution of ectomycorrhizal fungal genome.</title>
        <authorList>
            <person name="Kobayashi Y."/>
            <person name="Shibata T."/>
            <person name="Hirakawa H."/>
            <person name="Shigenobu S."/>
            <person name="Nishiyama T."/>
            <person name="Yamada A."/>
            <person name="Hasebe M."/>
            <person name="Kawaguchi M."/>
        </authorList>
    </citation>
    <scope>NUCLEOTIDE SEQUENCE</scope>
    <source>
        <strain evidence="2">AT787</strain>
    </source>
</reference>
<feature type="compositionally biased region" description="Polar residues" evidence="1">
    <location>
        <begin position="636"/>
        <end position="655"/>
    </location>
</feature>
<comment type="caution">
    <text evidence="2">The sequence shown here is derived from an EMBL/GenBank/DDBJ whole genome shotgun (WGS) entry which is preliminary data.</text>
</comment>
<dbReference type="AlphaFoldDB" id="A0A9P3UMS3"/>
<sequence length="725" mass="79861">MDTGTTEGTTEPWPEQESVHEEEDRVEKEKANLERRKEKERARKLEEEKEKEKAEWIVLDMGNDPAFSSFLRILHRHLSPPMSSSFVTQAPNFTTVTATSTPTPTPTPTPFPSPVSPRPSGSSVPPFHDRFHYGHPHHPPALAELSRPAVAGPKTLGVLPYPEWRMEVAQRAQRAGMGDIGRAMKWVLWQCNTQLELDLQEVLNRDADDEKTSAEIRRKRRETMSLKHRRRSTTSHASTITRGSRGKTQAALGALPEPEQSSSSVTVYDSDFSEDTGKMIEMSDSEEGSEAEWQGWMADLHRQHQAEAQRKREEEAEKKRDAAAALAQAMKGSEEELFAPPKNVEEDRRQIRELRMRYEPSAVVTTMHAAAPTSQSTPSATLYSASSSESLSRRHRAMSFSPVDRSSSPAGTSSHSHHGHNYSQSTSPLGNQVFRKPPLPAGSALSHSTSMYATGLRSDSGTADQNMRRPSMPIITADQTYSLLQGSVISPHASILRSPTASNFSFPAPQRPPTSPSPIFSPDWSFEKEKPLASSSSRTNASRSSMPRRASSAGLVSMGGVGGSLGRSSSVIARPGLLKKDATKEAERLKEKEKRVKEKEDKAKEKEKKAKEKERAKDLEKESKEARKLQRPKLSLATSSTHTLVTQPATSQVKSPTAAEMGRSIMRRVKSGSSLNAAVVLEEGRPTSPTEEGSAAPQASKKKRTVLVNRIVRGLDSAMDFVDGK</sequence>
<feature type="compositionally biased region" description="Pro residues" evidence="1">
    <location>
        <begin position="103"/>
        <end position="117"/>
    </location>
</feature>
<protein>
    <submittedName>
        <fullName evidence="2">Uncharacterized protein</fullName>
    </submittedName>
</protein>
<evidence type="ECO:0000313" key="3">
    <source>
        <dbReference type="Proteomes" id="UP001063166"/>
    </source>
</evidence>
<accession>A0A9P3UMS3</accession>
<organism evidence="2 3">
    <name type="scientific">Lyophyllum shimeji</name>
    <name type="common">Hon-shimeji</name>
    <name type="synonym">Tricholoma shimeji</name>
    <dbReference type="NCBI Taxonomy" id="47721"/>
    <lineage>
        <taxon>Eukaryota</taxon>
        <taxon>Fungi</taxon>
        <taxon>Dikarya</taxon>
        <taxon>Basidiomycota</taxon>
        <taxon>Agaricomycotina</taxon>
        <taxon>Agaricomycetes</taxon>
        <taxon>Agaricomycetidae</taxon>
        <taxon>Agaricales</taxon>
        <taxon>Tricholomatineae</taxon>
        <taxon>Lyophyllaceae</taxon>
        <taxon>Lyophyllum</taxon>
    </lineage>
</organism>
<proteinExistence type="predicted"/>
<feature type="compositionally biased region" description="Low complexity" evidence="1">
    <location>
        <begin position="533"/>
        <end position="556"/>
    </location>
</feature>
<name>A0A9P3UMS3_LYOSH</name>
<feature type="region of interest" description="Disordered" evidence="1">
    <location>
        <begin position="220"/>
        <end position="270"/>
    </location>
</feature>
<dbReference type="Proteomes" id="UP001063166">
    <property type="component" value="Unassembled WGS sequence"/>
</dbReference>
<feature type="compositionally biased region" description="Basic and acidic residues" evidence="1">
    <location>
        <begin position="302"/>
        <end position="322"/>
    </location>
</feature>
<feature type="region of interest" description="Disordered" evidence="1">
    <location>
        <begin position="683"/>
        <end position="702"/>
    </location>
</feature>
<feature type="region of interest" description="Disordered" evidence="1">
    <location>
        <begin position="368"/>
        <end position="447"/>
    </location>
</feature>
<feature type="compositionally biased region" description="Low complexity" evidence="1">
    <location>
        <begin position="1"/>
        <end position="11"/>
    </location>
</feature>
<feature type="region of interest" description="Disordered" evidence="1">
    <location>
        <begin position="1"/>
        <end position="53"/>
    </location>
</feature>
<keyword evidence="3" id="KW-1185">Reference proteome</keyword>
<feature type="region of interest" description="Disordered" evidence="1">
    <location>
        <begin position="98"/>
        <end position="123"/>
    </location>
</feature>
<evidence type="ECO:0000256" key="1">
    <source>
        <dbReference type="SAM" id="MobiDB-lite"/>
    </source>
</evidence>
<feature type="compositionally biased region" description="Basic and acidic residues" evidence="1">
    <location>
        <begin position="17"/>
        <end position="53"/>
    </location>
</feature>
<evidence type="ECO:0000313" key="2">
    <source>
        <dbReference type="EMBL" id="GLB40779.1"/>
    </source>
</evidence>
<feature type="region of interest" description="Disordered" evidence="1">
    <location>
        <begin position="504"/>
        <end position="659"/>
    </location>
</feature>
<feature type="region of interest" description="Disordered" evidence="1">
    <location>
        <begin position="302"/>
        <end position="345"/>
    </location>
</feature>